<dbReference type="Pfam" id="PF00069">
    <property type="entry name" value="Pkinase"/>
    <property type="match status" value="1"/>
</dbReference>
<feature type="domain" description="Protein kinase" evidence="7">
    <location>
        <begin position="18"/>
        <end position="247"/>
    </location>
</feature>
<keyword evidence="9" id="KW-1185">Reference proteome</keyword>
<keyword evidence="1" id="KW-0723">Serine/threonine-protein kinase</keyword>
<dbReference type="InterPro" id="IPR020635">
    <property type="entry name" value="Tyr_kinase_cat_dom"/>
</dbReference>
<comment type="caution">
    <text evidence="8">The sequence shown here is derived from an EMBL/GenBank/DDBJ whole genome shotgun (WGS) entry which is preliminary data.</text>
</comment>
<dbReference type="PANTHER" id="PTHR11584">
    <property type="entry name" value="SERINE/THREONINE PROTEIN KINASE"/>
    <property type="match status" value="1"/>
</dbReference>
<sequence length="350" mass="39554">MCLQSPRPGAVHCCCYRHLYVKEIGEGSSAKVYQLFYRDKTPLRLAVKKFKKKDCEWEAEYKMIASLSHDNIVKFVGRPVCVGGKYCLFMEMEQGSLESLYKSRKLQDHEIRRFAKELLTALQHLHSEDIVHRDVRGANCLVGKGNNLKLADFEKAEKLKDGQATGVHRSWWRAPEADVVYTKGADVWAFGRTVLELFLGKTPNESLTAVPIPSTVPKIARKFIERCLVDKESERPTVDELLRDEYMKDKEPMLGLDLFQTVDDVQKSANGVHIFTSEDSPPFLERAADSRPASADNLSSCCLNIAERYKDEEPDGSVDNQLKPVREIFGSECDSRAPHSCCFLGLSVSL</sequence>
<dbReference type="PANTHER" id="PTHR11584:SF369">
    <property type="entry name" value="MITOGEN-ACTIVATED PROTEIN KINASE KINASE KINASE 19-RELATED"/>
    <property type="match status" value="1"/>
</dbReference>
<keyword evidence="5 6" id="KW-0067">ATP-binding</keyword>
<evidence type="ECO:0000256" key="2">
    <source>
        <dbReference type="ARBA" id="ARBA00022679"/>
    </source>
</evidence>
<accession>A0ABD3HWS9</accession>
<dbReference type="PROSITE" id="PS00109">
    <property type="entry name" value="PROTEIN_KINASE_TYR"/>
    <property type="match status" value="1"/>
</dbReference>
<dbReference type="PROSITE" id="PS00107">
    <property type="entry name" value="PROTEIN_KINASE_ATP"/>
    <property type="match status" value="1"/>
</dbReference>
<dbReference type="SUPFAM" id="SSF56112">
    <property type="entry name" value="Protein kinase-like (PK-like)"/>
    <property type="match status" value="1"/>
</dbReference>
<evidence type="ECO:0000313" key="9">
    <source>
        <dbReference type="Proteomes" id="UP001633002"/>
    </source>
</evidence>
<evidence type="ECO:0000256" key="4">
    <source>
        <dbReference type="ARBA" id="ARBA00022777"/>
    </source>
</evidence>
<evidence type="ECO:0000256" key="3">
    <source>
        <dbReference type="ARBA" id="ARBA00022741"/>
    </source>
</evidence>
<name>A0ABD3HWS9_9MARC</name>
<evidence type="ECO:0000256" key="6">
    <source>
        <dbReference type="PROSITE-ProRule" id="PRU10141"/>
    </source>
</evidence>
<dbReference type="Proteomes" id="UP001633002">
    <property type="component" value="Unassembled WGS sequence"/>
</dbReference>
<dbReference type="InterPro" id="IPR017441">
    <property type="entry name" value="Protein_kinase_ATP_BS"/>
</dbReference>
<proteinExistence type="predicted"/>
<dbReference type="AlphaFoldDB" id="A0ABD3HWS9"/>
<evidence type="ECO:0000256" key="5">
    <source>
        <dbReference type="ARBA" id="ARBA00022840"/>
    </source>
</evidence>
<evidence type="ECO:0000256" key="1">
    <source>
        <dbReference type="ARBA" id="ARBA00022527"/>
    </source>
</evidence>
<keyword evidence="4" id="KW-0418">Kinase</keyword>
<organism evidence="8 9">
    <name type="scientific">Riccia sorocarpa</name>
    <dbReference type="NCBI Taxonomy" id="122646"/>
    <lineage>
        <taxon>Eukaryota</taxon>
        <taxon>Viridiplantae</taxon>
        <taxon>Streptophyta</taxon>
        <taxon>Embryophyta</taxon>
        <taxon>Marchantiophyta</taxon>
        <taxon>Marchantiopsida</taxon>
        <taxon>Marchantiidae</taxon>
        <taxon>Marchantiales</taxon>
        <taxon>Ricciaceae</taxon>
        <taxon>Riccia</taxon>
    </lineage>
</organism>
<dbReference type="Gene3D" id="1.10.510.10">
    <property type="entry name" value="Transferase(Phosphotransferase) domain 1"/>
    <property type="match status" value="1"/>
</dbReference>
<dbReference type="PROSITE" id="PS50011">
    <property type="entry name" value="PROTEIN_KINASE_DOM"/>
    <property type="match status" value="1"/>
</dbReference>
<keyword evidence="3 6" id="KW-0547">Nucleotide-binding</keyword>
<evidence type="ECO:0000313" key="8">
    <source>
        <dbReference type="EMBL" id="KAL3694526.1"/>
    </source>
</evidence>
<gene>
    <name evidence="8" type="ORF">R1sor_008177</name>
</gene>
<protein>
    <recommendedName>
        <fullName evidence="7">Protein kinase domain-containing protein</fullName>
    </recommendedName>
</protein>
<evidence type="ECO:0000259" key="7">
    <source>
        <dbReference type="PROSITE" id="PS50011"/>
    </source>
</evidence>
<dbReference type="InterPro" id="IPR011009">
    <property type="entry name" value="Kinase-like_dom_sf"/>
</dbReference>
<keyword evidence="2" id="KW-0808">Transferase</keyword>
<dbReference type="EMBL" id="JBJQOH010000003">
    <property type="protein sequence ID" value="KAL3694526.1"/>
    <property type="molecule type" value="Genomic_DNA"/>
</dbReference>
<dbReference type="GO" id="GO:0005524">
    <property type="term" value="F:ATP binding"/>
    <property type="evidence" value="ECO:0007669"/>
    <property type="project" value="UniProtKB-UniRule"/>
</dbReference>
<dbReference type="SMART" id="SM00219">
    <property type="entry name" value="TyrKc"/>
    <property type="match status" value="1"/>
</dbReference>
<reference evidence="8 9" key="1">
    <citation type="submission" date="2024-09" db="EMBL/GenBank/DDBJ databases">
        <title>Chromosome-scale assembly of Riccia sorocarpa.</title>
        <authorList>
            <person name="Paukszto L."/>
        </authorList>
    </citation>
    <scope>NUCLEOTIDE SEQUENCE [LARGE SCALE GENOMIC DNA]</scope>
    <source>
        <strain evidence="8">LP-2024</strain>
        <tissue evidence="8">Aerial parts of the thallus</tissue>
    </source>
</reference>
<feature type="binding site" evidence="6">
    <location>
        <position position="49"/>
    </location>
    <ligand>
        <name>ATP</name>
        <dbReference type="ChEBI" id="CHEBI:30616"/>
    </ligand>
</feature>
<dbReference type="InterPro" id="IPR000719">
    <property type="entry name" value="Prot_kinase_dom"/>
</dbReference>
<dbReference type="GO" id="GO:0004674">
    <property type="term" value="F:protein serine/threonine kinase activity"/>
    <property type="evidence" value="ECO:0007669"/>
    <property type="project" value="UniProtKB-KW"/>
</dbReference>
<dbReference type="InterPro" id="IPR008266">
    <property type="entry name" value="Tyr_kinase_AS"/>
</dbReference>